<reference evidence="4" key="1">
    <citation type="journal article" date="2019" name="Int. J. Syst. Evol. Microbiol.">
        <title>The Global Catalogue of Microorganisms (GCM) 10K type strain sequencing project: providing services to taxonomists for standard genome sequencing and annotation.</title>
        <authorList>
            <consortium name="The Broad Institute Genomics Platform"/>
            <consortium name="The Broad Institute Genome Sequencing Center for Infectious Disease"/>
            <person name="Wu L."/>
            <person name="Ma J."/>
        </authorList>
    </citation>
    <scope>NUCLEOTIDE SEQUENCE [LARGE SCALE GENOMIC DNA]</scope>
    <source>
        <strain evidence="4">JCM 17975</strain>
    </source>
</reference>
<keyword evidence="2" id="KW-1133">Transmembrane helix</keyword>
<evidence type="ECO:0000256" key="2">
    <source>
        <dbReference type="SAM" id="Phobius"/>
    </source>
</evidence>
<evidence type="ECO:0000313" key="3">
    <source>
        <dbReference type="EMBL" id="GAA4727175.1"/>
    </source>
</evidence>
<feature type="transmembrane region" description="Helical" evidence="2">
    <location>
        <begin position="26"/>
        <end position="47"/>
    </location>
</feature>
<name>A0ABP8YF12_9MICO</name>
<sequence>MTDRDPSAALAPDSQPVRRGRRGSTVAVVVLPLLAVTGILAVAWTVGVGDRCGGPLPGCGSLRNAGDNPVTVREVTDQSVTDVVVAAGQRVLLGGSSNELHVDAGQCLIVEGGPSWDARTVIDRTAAATGVLHPIDDWGARVQLHDDACPDRS</sequence>
<gene>
    <name evidence="3" type="ORF">GCM10023198_60140</name>
</gene>
<comment type="caution">
    <text evidence="3">The sequence shown here is derived from an EMBL/GenBank/DDBJ whole genome shotgun (WGS) entry which is preliminary data.</text>
</comment>
<keyword evidence="4" id="KW-1185">Reference proteome</keyword>
<feature type="region of interest" description="Disordered" evidence="1">
    <location>
        <begin position="1"/>
        <end position="21"/>
    </location>
</feature>
<dbReference type="Proteomes" id="UP001500843">
    <property type="component" value="Unassembled WGS sequence"/>
</dbReference>
<keyword evidence="2" id="KW-0472">Membrane</keyword>
<keyword evidence="2" id="KW-0812">Transmembrane</keyword>
<dbReference type="EMBL" id="BAABHM010000050">
    <property type="protein sequence ID" value="GAA4727175.1"/>
    <property type="molecule type" value="Genomic_DNA"/>
</dbReference>
<organism evidence="3 4">
    <name type="scientific">Promicromonospora umidemergens</name>
    <dbReference type="NCBI Taxonomy" id="629679"/>
    <lineage>
        <taxon>Bacteria</taxon>
        <taxon>Bacillati</taxon>
        <taxon>Actinomycetota</taxon>
        <taxon>Actinomycetes</taxon>
        <taxon>Micrococcales</taxon>
        <taxon>Promicromonosporaceae</taxon>
        <taxon>Promicromonospora</taxon>
    </lineage>
</organism>
<evidence type="ECO:0008006" key="5">
    <source>
        <dbReference type="Google" id="ProtNLM"/>
    </source>
</evidence>
<evidence type="ECO:0000256" key="1">
    <source>
        <dbReference type="SAM" id="MobiDB-lite"/>
    </source>
</evidence>
<proteinExistence type="predicted"/>
<protein>
    <recommendedName>
        <fullName evidence="5">DUF3060 family protein</fullName>
    </recommendedName>
</protein>
<accession>A0ABP8YF12</accession>
<evidence type="ECO:0000313" key="4">
    <source>
        <dbReference type="Proteomes" id="UP001500843"/>
    </source>
</evidence>